<sequence>MTTIAFFDFDGTITQKDTLWEIIRFHRGSMRMYLGVVKLLPALIRFKLKQLPAQEMKQRVFRYYFGEMTEEDFNAGCADFCRNRLPAIIRPQALTAIRKHQEQGHRIVVVTASAENWVSPWCASLQIGCIGTRLETRDARISGNILGINCNGTEKVNRIRQQFRLEDYQEIFAYGDSEGDKPMLALAHHAAFRPFRDK</sequence>
<reference evidence="4" key="1">
    <citation type="submission" date="2020-05" db="EMBL/GenBank/DDBJ databases">
        <title>Chitinophaga laudate sp. nov., isolated from a tropical peat swamp.</title>
        <authorList>
            <person name="Goh C.B.S."/>
            <person name="Lee M.S."/>
            <person name="Parimannan S."/>
            <person name="Pasbakhsh P."/>
            <person name="Yule C.M."/>
            <person name="Rajandas H."/>
            <person name="Loke S."/>
            <person name="Croft L."/>
            <person name="Tan J.B.L."/>
        </authorList>
    </citation>
    <scope>NUCLEOTIDE SEQUENCE</scope>
    <source>
        <strain evidence="4">Mgbs1</strain>
    </source>
</reference>
<dbReference type="SUPFAM" id="SSF56784">
    <property type="entry name" value="HAD-like"/>
    <property type="match status" value="1"/>
</dbReference>
<protein>
    <submittedName>
        <fullName evidence="4">HAD family hydrolase</fullName>
    </submittedName>
</protein>
<dbReference type="EMBL" id="RIAR02000001">
    <property type="protein sequence ID" value="NSL86456.1"/>
    <property type="molecule type" value="Genomic_DNA"/>
</dbReference>
<evidence type="ECO:0000256" key="2">
    <source>
        <dbReference type="ARBA" id="ARBA00022801"/>
    </source>
</evidence>
<keyword evidence="2 4" id="KW-0378">Hydrolase</keyword>
<evidence type="ECO:0000313" key="5">
    <source>
        <dbReference type="Proteomes" id="UP000281028"/>
    </source>
</evidence>
<dbReference type="PANTHER" id="PTHR43344:SF13">
    <property type="entry name" value="PHOSPHATASE RV3661-RELATED"/>
    <property type="match status" value="1"/>
</dbReference>
<dbReference type="GO" id="GO:0046872">
    <property type="term" value="F:metal ion binding"/>
    <property type="evidence" value="ECO:0007669"/>
    <property type="project" value="UniProtKB-KW"/>
</dbReference>
<evidence type="ECO:0000256" key="1">
    <source>
        <dbReference type="ARBA" id="ARBA00022723"/>
    </source>
</evidence>
<organism evidence="4 5">
    <name type="scientific">Chitinophaga solisilvae</name>
    <dbReference type="NCBI Taxonomy" id="1233460"/>
    <lineage>
        <taxon>Bacteria</taxon>
        <taxon>Pseudomonadati</taxon>
        <taxon>Bacteroidota</taxon>
        <taxon>Chitinophagia</taxon>
        <taxon>Chitinophagales</taxon>
        <taxon>Chitinophagaceae</taxon>
        <taxon>Chitinophaga</taxon>
    </lineage>
</organism>
<gene>
    <name evidence="4" type="ORF">ECE50_006425</name>
</gene>
<dbReference type="InterPro" id="IPR050582">
    <property type="entry name" value="HAD-like_SerB"/>
</dbReference>
<dbReference type="InterPro" id="IPR006385">
    <property type="entry name" value="HAD_hydro_SerB1"/>
</dbReference>
<dbReference type="PANTHER" id="PTHR43344">
    <property type="entry name" value="PHOSPHOSERINE PHOSPHATASE"/>
    <property type="match status" value="1"/>
</dbReference>
<dbReference type="CDD" id="cd02612">
    <property type="entry name" value="HAD_PGPPase"/>
    <property type="match status" value="1"/>
</dbReference>
<dbReference type="Pfam" id="PF12710">
    <property type="entry name" value="HAD"/>
    <property type="match status" value="1"/>
</dbReference>
<dbReference type="Gene3D" id="3.40.50.1000">
    <property type="entry name" value="HAD superfamily/HAD-like"/>
    <property type="match status" value="1"/>
</dbReference>
<proteinExistence type="predicted"/>
<dbReference type="NCBIfam" id="TIGR01488">
    <property type="entry name" value="HAD-SF-IB"/>
    <property type="match status" value="1"/>
</dbReference>
<dbReference type="GO" id="GO:0016787">
    <property type="term" value="F:hydrolase activity"/>
    <property type="evidence" value="ECO:0007669"/>
    <property type="project" value="UniProtKB-KW"/>
</dbReference>
<evidence type="ECO:0000256" key="3">
    <source>
        <dbReference type="ARBA" id="ARBA00022842"/>
    </source>
</evidence>
<name>A0A9Q5D7H4_9BACT</name>
<keyword evidence="1" id="KW-0479">Metal-binding</keyword>
<keyword evidence="5" id="KW-1185">Reference proteome</keyword>
<keyword evidence="3" id="KW-0460">Magnesium</keyword>
<dbReference type="InterPro" id="IPR023214">
    <property type="entry name" value="HAD_sf"/>
</dbReference>
<dbReference type="InterPro" id="IPR036412">
    <property type="entry name" value="HAD-like_sf"/>
</dbReference>
<dbReference type="AlphaFoldDB" id="A0A9Q5D7H4"/>
<comment type="caution">
    <text evidence="4">The sequence shown here is derived from an EMBL/GenBank/DDBJ whole genome shotgun (WGS) entry which is preliminary data.</text>
</comment>
<evidence type="ECO:0000313" key="4">
    <source>
        <dbReference type="EMBL" id="NSL86456.1"/>
    </source>
</evidence>
<dbReference type="NCBIfam" id="TIGR01490">
    <property type="entry name" value="HAD-SF-IB-hyp1"/>
    <property type="match status" value="1"/>
</dbReference>
<dbReference type="Gene3D" id="1.20.1440.100">
    <property type="entry name" value="SG protein - dephosphorylation function"/>
    <property type="match status" value="1"/>
</dbReference>
<dbReference type="Proteomes" id="UP000281028">
    <property type="component" value="Unassembled WGS sequence"/>
</dbReference>
<accession>A0A9Q5D7H4</accession>